<proteinExistence type="predicted"/>
<accession>A0ABS5JZU7</accession>
<reference evidence="1 2" key="1">
    <citation type="journal article" date="2015" name="Int. J. Syst. Evol. Microbiol.">
        <title>Carboxylicivirga linearis sp. nov., isolated from a sea cucumber culture pond.</title>
        <authorList>
            <person name="Wang F.Q."/>
            <person name="Zhou Y.X."/>
            <person name="Lin X.Z."/>
            <person name="Chen G.J."/>
            <person name="Du Z.J."/>
        </authorList>
    </citation>
    <scope>NUCLEOTIDE SEQUENCE [LARGE SCALE GENOMIC DNA]</scope>
    <source>
        <strain evidence="1 2">FB218</strain>
    </source>
</reference>
<comment type="caution">
    <text evidence="1">The sequence shown here is derived from an EMBL/GenBank/DDBJ whole genome shotgun (WGS) entry which is preliminary data.</text>
</comment>
<sequence>MSGVFVPKGMKAIQSKIEEQCKAYLLNNLKKEHPELTFDFVSFKAERYNTSFTVQEDSI</sequence>
<protein>
    <submittedName>
        <fullName evidence="1">Uncharacterized protein</fullName>
    </submittedName>
</protein>
<evidence type="ECO:0000313" key="2">
    <source>
        <dbReference type="Proteomes" id="UP000708576"/>
    </source>
</evidence>
<keyword evidence="2" id="KW-1185">Reference proteome</keyword>
<organism evidence="1 2">
    <name type="scientific">Carboxylicivirga linearis</name>
    <dbReference type="NCBI Taxonomy" id="1628157"/>
    <lineage>
        <taxon>Bacteria</taxon>
        <taxon>Pseudomonadati</taxon>
        <taxon>Bacteroidota</taxon>
        <taxon>Bacteroidia</taxon>
        <taxon>Marinilabiliales</taxon>
        <taxon>Marinilabiliaceae</taxon>
        <taxon>Carboxylicivirga</taxon>
    </lineage>
</organism>
<dbReference type="Proteomes" id="UP000708576">
    <property type="component" value="Unassembled WGS sequence"/>
</dbReference>
<dbReference type="EMBL" id="JAGUCO010000023">
    <property type="protein sequence ID" value="MBS2100417.1"/>
    <property type="molecule type" value="Genomic_DNA"/>
</dbReference>
<evidence type="ECO:0000313" key="1">
    <source>
        <dbReference type="EMBL" id="MBS2100417.1"/>
    </source>
</evidence>
<name>A0ABS5JZU7_9BACT</name>
<gene>
    <name evidence="1" type="ORF">KEM10_19180</name>
</gene>
<dbReference type="RefSeq" id="WP_212218213.1">
    <property type="nucleotide sequence ID" value="NZ_JAGUCO010000023.1"/>
</dbReference>